<keyword evidence="1" id="KW-0732">Signal</keyword>
<proteinExistence type="predicted"/>
<dbReference type="GeneID" id="111088313"/>
<evidence type="ECO:0000256" key="1">
    <source>
        <dbReference type="SAM" id="SignalP"/>
    </source>
</evidence>
<feature type="chain" id="PRO_5046924641" evidence="1">
    <location>
        <begin position="28"/>
        <end position="107"/>
    </location>
</feature>
<evidence type="ECO:0000313" key="3">
    <source>
        <dbReference type="RefSeq" id="XP_022253763.1"/>
    </source>
</evidence>
<name>A0ABM1TD07_LIMPO</name>
<organism evidence="2 3">
    <name type="scientific">Limulus polyphemus</name>
    <name type="common">Atlantic horseshoe crab</name>
    <dbReference type="NCBI Taxonomy" id="6850"/>
    <lineage>
        <taxon>Eukaryota</taxon>
        <taxon>Metazoa</taxon>
        <taxon>Ecdysozoa</taxon>
        <taxon>Arthropoda</taxon>
        <taxon>Chelicerata</taxon>
        <taxon>Merostomata</taxon>
        <taxon>Xiphosura</taxon>
        <taxon>Limulidae</taxon>
        <taxon>Limulus</taxon>
    </lineage>
</organism>
<keyword evidence="2" id="KW-1185">Reference proteome</keyword>
<protein>
    <submittedName>
        <fullName evidence="3">Uncharacterized protein LOC111088313</fullName>
    </submittedName>
</protein>
<evidence type="ECO:0000313" key="2">
    <source>
        <dbReference type="Proteomes" id="UP000694941"/>
    </source>
</evidence>
<gene>
    <name evidence="3" type="primary">LOC111088313</name>
</gene>
<feature type="signal peptide" evidence="1">
    <location>
        <begin position="1"/>
        <end position="27"/>
    </location>
</feature>
<dbReference type="Proteomes" id="UP000694941">
    <property type="component" value="Unplaced"/>
</dbReference>
<accession>A0ABM1TD07</accession>
<dbReference type="PROSITE" id="PS51257">
    <property type="entry name" value="PROKAR_LIPOPROTEIN"/>
    <property type="match status" value="1"/>
</dbReference>
<reference evidence="3" key="1">
    <citation type="submission" date="2025-08" db="UniProtKB">
        <authorList>
            <consortium name="RefSeq"/>
        </authorList>
    </citation>
    <scope>IDENTIFICATION</scope>
    <source>
        <tissue evidence="3">Muscle</tissue>
    </source>
</reference>
<dbReference type="RefSeq" id="XP_022253763.1">
    <property type="nucleotide sequence ID" value="XM_022398055.1"/>
</dbReference>
<sequence>MIMRFYRSLTACYLVLWIACFCTAVQPHPFVYHDLDEEFNPSIIPFFGDNRIEEHMIALNQVRNRMKHERKRTAAMGVDLPDYILHYKGRWPNLSSFRDRMLKSGRR</sequence>